<organism evidence="2 3">
    <name type="scientific">Microvirga lupini</name>
    <dbReference type="NCBI Taxonomy" id="420324"/>
    <lineage>
        <taxon>Bacteria</taxon>
        <taxon>Pseudomonadati</taxon>
        <taxon>Pseudomonadota</taxon>
        <taxon>Alphaproteobacteria</taxon>
        <taxon>Hyphomicrobiales</taxon>
        <taxon>Methylobacteriaceae</taxon>
        <taxon>Microvirga</taxon>
    </lineage>
</organism>
<feature type="domain" description="Methyltransferase" evidence="1">
    <location>
        <begin position="64"/>
        <end position="159"/>
    </location>
</feature>
<dbReference type="RefSeq" id="WP_183450340.1">
    <property type="nucleotide sequence ID" value="NZ_JACHWB010000003.1"/>
</dbReference>
<evidence type="ECO:0000259" key="1">
    <source>
        <dbReference type="Pfam" id="PF13649"/>
    </source>
</evidence>
<dbReference type="GO" id="GO:0032259">
    <property type="term" value="P:methylation"/>
    <property type="evidence" value="ECO:0007669"/>
    <property type="project" value="UniProtKB-KW"/>
</dbReference>
<dbReference type="Pfam" id="PF13649">
    <property type="entry name" value="Methyltransf_25"/>
    <property type="match status" value="1"/>
</dbReference>
<dbReference type="AlphaFoldDB" id="A0A7W4VLC2"/>
<dbReference type="EMBL" id="JACHWB010000003">
    <property type="protein sequence ID" value="MBB3019303.1"/>
    <property type="molecule type" value="Genomic_DNA"/>
</dbReference>
<keyword evidence="3" id="KW-1185">Reference proteome</keyword>
<dbReference type="CDD" id="cd02440">
    <property type="entry name" value="AdoMet_MTases"/>
    <property type="match status" value="1"/>
</dbReference>
<dbReference type="InterPro" id="IPR029063">
    <property type="entry name" value="SAM-dependent_MTases_sf"/>
</dbReference>
<dbReference type="Gene3D" id="3.40.50.150">
    <property type="entry name" value="Vaccinia Virus protein VP39"/>
    <property type="match status" value="1"/>
</dbReference>
<sequence>MGRSFAERSHETELMDTETVSFEDYRACLKDLSTVNALTLTHRPILTWIDRATRSLTPGERVTVLDVGYGYGDLLRKIHAWSRRKGRAVDLVGVDLNPMSEPIARAATPPDVPIEYLTGNVFDYKPERPIDFVISSQTTHHMSDEELAIFIRWMEQVAARGWYIADLHRHPIPYHAFGTLARVARWHRFVQHDGPVSIARSFRKDDWDKILLAASLAPGTAEIHWHVPFRLCVSRLK</sequence>
<dbReference type="Proteomes" id="UP000532010">
    <property type="component" value="Unassembled WGS sequence"/>
</dbReference>
<proteinExistence type="predicted"/>
<accession>A0A7W4VLC2</accession>
<keyword evidence="2" id="KW-0808">Transferase</keyword>
<name>A0A7W4VLC2_9HYPH</name>
<protein>
    <submittedName>
        <fullName evidence="2">SAM-dependent methyltransferase</fullName>
    </submittedName>
</protein>
<dbReference type="SUPFAM" id="SSF53335">
    <property type="entry name" value="S-adenosyl-L-methionine-dependent methyltransferases"/>
    <property type="match status" value="1"/>
</dbReference>
<dbReference type="GO" id="GO:0008168">
    <property type="term" value="F:methyltransferase activity"/>
    <property type="evidence" value="ECO:0007669"/>
    <property type="project" value="UniProtKB-KW"/>
</dbReference>
<gene>
    <name evidence="2" type="ORF">FHR70_002368</name>
</gene>
<comment type="caution">
    <text evidence="2">The sequence shown here is derived from an EMBL/GenBank/DDBJ whole genome shotgun (WGS) entry which is preliminary data.</text>
</comment>
<keyword evidence="2" id="KW-0489">Methyltransferase</keyword>
<reference evidence="2 3" key="1">
    <citation type="submission" date="2020-08" db="EMBL/GenBank/DDBJ databases">
        <title>The Agave Microbiome: Exploring the role of microbial communities in plant adaptations to desert environments.</title>
        <authorList>
            <person name="Partida-Martinez L.P."/>
        </authorList>
    </citation>
    <scope>NUCLEOTIDE SEQUENCE [LARGE SCALE GENOMIC DNA]</scope>
    <source>
        <strain evidence="2 3">AT3.9</strain>
    </source>
</reference>
<evidence type="ECO:0000313" key="2">
    <source>
        <dbReference type="EMBL" id="MBB3019303.1"/>
    </source>
</evidence>
<dbReference type="InterPro" id="IPR041698">
    <property type="entry name" value="Methyltransf_25"/>
</dbReference>
<evidence type="ECO:0000313" key="3">
    <source>
        <dbReference type="Proteomes" id="UP000532010"/>
    </source>
</evidence>